<proteinExistence type="predicted"/>
<protein>
    <recommendedName>
        <fullName evidence="3">FXSXX-COOH protein</fullName>
    </recommendedName>
</protein>
<sequence>MFGVRGTISAVPADALVITDNLDRAMHATVEGFREEDDSGYRSYA</sequence>
<keyword evidence="2" id="KW-1185">Reference proteome</keyword>
<accession>A0ABZ1YPH4</accession>
<dbReference type="RefSeq" id="WP_327098375.1">
    <property type="nucleotide sequence ID" value="NZ_CP109149.1"/>
</dbReference>
<dbReference type="Proteomes" id="UP001432062">
    <property type="component" value="Chromosome"/>
</dbReference>
<reference evidence="1" key="1">
    <citation type="submission" date="2022-10" db="EMBL/GenBank/DDBJ databases">
        <title>The complete genomes of actinobacterial strains from the NBC collection.</title>
        <authorList>
            <person name="Joergensen T.S."/>
            <person name="Alvarez Arevalo M."/>
            <person name="Sterndorff E.B."/>
            <person name="Faurdal D."/>
            <person name="Vuksanovic O."/>
            <person name="Mourched A.-S."/>
            <person name="Charusanti P."/>
            <person name="Shaw S."/>
            <person name="Blin K."/>
            <person name="Weber T."/>
        </authorList>
    </citation>
    <scope>NUCLEOTIDE SEQUENCE</scope>
    <source>
        <strain evidence="1">NBC_01482</strain>
    </source>
</reference>
<name>A0ABZ1YPH4_9NOCA</name>
<organism evidence="1 2">
    <name type="scientific">Nocardia vinacea</name>
    <dbReference type="NCBI Taxonomy" id="96468"/>
    <lineage>
        <taxon>Bacteria</taxon>
        <taxon>Bacillati</taxon>
        <taxon>Actinomycetota</taxon>
        <taxon>Actinomycetes</taxon>
        <taxon>Mycobacteriales</taxon>
        <taxon>Nocardiaceae</taxon>
        <taxon>Nocardia</taxon>
    </lineage>
</organism>
<evidence type="ECO:0000313" key="2">
    <source>
        <dbReference type="Proteomes" id="UP001432062"/>
    </source>
</evidence>
<gene>
    <name evidence="1" type="ORF">OG563_39595</name>
</gene>
<dbReference type="EMBL" id="CP109441">
    <property type="protein sequence ID" value="WUV45167.1"/>
    <property type="molecule type" value="Genomic_DNA"/>
</dbReference>
<evidence type="ECO:0008006" key="3">
    <source>
        <dbReference type="Google" id="ProtNLM"/>
    </source>
</evidence>
<evidence type="ECO:0000313" key="1">
    <source>
        <dbReference type="EMBL" id="WUV45167.1"/>
    </source>
</evidence>